<dbReference type="EMBL" id="JAIFTL010000342">
    <property type="protein sequence ID" value="KAG9320000.1"/>
    <property type="molecule type" value="Genomic_DNA"/>
</dbReference>
<comment type="caution">
    <text evidence="8">The sequence shown here is derived from an EMBL/GenBank/DDBJ whole genome shotgun (WGS) entry which is preliminary data.</text>
</comment>
<dbReference type="PROSITE" id="PS00460">
    <property type="entry name" value="GLUTATHIONE_PEROXID_1"/>
    <property type="match status" value="1"/>
</dbReference>
<dbReference type="SUPFAM" id="SSF52833">
    <property type="entry name" value="Thioredoxin-like"/>
    <property type="match status" value="1"/>
</dbReference>
<dbReference type="PROSITE" id="PS51355">
    <property type="entry name" value="GLUTATHIONE_PEROXID_3"/>
    <property type="match status" value="1"/>
</dbReference>
<dbReference type="CDD" id="cd00340">
    <property type="entry name" value="GSH_Peroxidase"/>
    <property type="match status" value="1"/>
</dbReference>
<dbReference type="FunFam" id="3.40.30.10:FF:000010">
    <property type="entry name" value="Glutathione peroxidase"/>
    <property type="match status" value="1"/>
</dbReference>
<dbReference type="Gene3D" id="3.40.30.10">
    <property type="entry name" value="Glutaredoxin"/>
    <property type="match status" value="1"/>
</dbReference>
<dbReference type="PROSITE" id="PS51352">
    <property type="entry name" value="THIOREDOXIN_2"/>
    <property type="match status" value="1"/>
</dbReference>
<dbReference type="PROSITE" id="PS00763">
    <property type="entry name" value="GLUTATHIONE_PEROXID_2"/>
    <property type="match status" value="1"/>
</dbReference>
<proteinExistence type="inferred from homology"/>
<dbReference type="AlphaFoldDB" id="A0A9P7ZY97"/>
<dbReference type="PANTHER" id="PTHR11592">
    <property type="entry name" value="GLUTATHIONE PEROXIDASE"/>
    <property type="match status" value="1"/>
</dbReference>
<name>A0A9P7ZY97_MORAP</name>
<evidence type="ECO:0000313" key="8">
    <source>
        <dbReference type="EMBL" id="KAG9320000.1"/>
    </source>
</evidence>
<gene>
    <name evidence="8" type="ORF">KVV02_001539</name>
</gene>
<evidence type="ECO:0000256" key="6">
    <source>
        <dbReference type="SAM" id="MobiDB-lite"/>
    </source>
</evidence>
<evidence type="ECO:0000256" key="4">
    <source>
        <dbReference type="ARBA" id="ARBA00049091"/>
    </source>
</evidence>
<dbReference type="InterPro" id="IPR000889">
    <property type="entry name" value="Glutathione_peroxidase"/>
</dbReference>
<protein>
    <recommendedName>
        <fullName evidence="5">Glutathione peroxidase</fullName>
    </recommendedName>
</protein>
<evidence type="ECO:0000313" key="9">
    <source>
        <dbReference type="Proteomes" id="UP000717515"/>
    </source>
</evidence>
<keyword evidence="2 5" id="KW-0575">Peroxidase</keyword>
<dbReference type="InterPro" id="IPR036249">
    <property type="entry name" value="Thioredoxin-like_sf"/>
</dbReference>
<reference evidence="8" key="1">
    <citation type="submission" date="2021-07" db="EMBL/GenBank/DDBJ databases">
        <title>Draft genome of Mortierella alpina, strain LL118, isolated from an aspen leaf litter sample.</title>
        <authorList>
            <person name="Yang S."/>
            <person name="Vinatzer B.A."/>
        </authorList>
    </citation>
    <scope>NUCLEOTIDE SEQUENCE</scope>
    <source>
        <strain evidence="8">LL118</strain>
    </source>
</reference>
<dbReference type="Pfam" id="PF00255">
    <property type="entry name" value="GSHPx"/>
    <property type="match status" value="1"/>
</dbReference>
<comment type="similarity">
    <text evidence="1 5">Belongs to the glutathione peroxidase family.</text>
</comment>
<organism evidence="8 9">
    <name type="scientific">Mortierella alpina</name>
    <name type="common">Oleaginous fungus</name>
    <name type="synonym">Mortierella renispora</name>
    <dbReference type="NCBI Taxonomy" id="64518"/>
    <lineage>
        <taxon>Eukaryota</taxon>
        <taxon>Fungi</taxon>
        <taxon>Fungi incertae sedis</taxon>
        <taxon>Mucoromycota</taxon>
        <taxon>Mortierellomycotina</taxon>
        <taxon>Mortierellomycetes</taxon>
        <taxon>Mortierellales</taxon>
        <taxon>Mortierellaceae</taxon>
        <taxon>Mortierella</taxon>
    </lineage>
</organism>
<dbReference type="InterPro" id="IPR013766">
    <property type="entry name" value="Thioredoxin_domain"/>
</dbReference>
<evidence type="ECO:0000256" key="2">
    <source>
        <dbReference type="ARBA" id="ARBA00022559"/>
    </source>
</evidence>
<dbReference type="GO" id="GO:0034599">
    <property type="term" value="P:cellular response to oxidative stress"/>
    <property type="evidence" value="ECO:0007669"/>
    <property type="project" value="TreeGrafter"/>
</dbReference>
<comment type="catalytic activity">
    <reaction evidence="4">
        <text>a hydroperoxide + [thioredoxin]-dithiol = an alcohol + [thioredoxin]-disulfide + H2O</text>
        <dbReference type="Rhea" id="RHEA:62620"/>
        <dbReference type="Rhea" id="RHEA-COMP:10698"/>
        <dbReference type="Rhea" id="RHEA-COMP:10700"/>
        <dbReference type="ChEBI" id="CHEBI:15377"/>
        <dbReference type="ChEBI" id="CHEBI:29950"/>
        <dbReference type="ChEBI" id="CHEBI:30879"/>
        <dbReference type="ChEBI" id="CHEBI:35924"/>
        <dbReference type="ChEBI" id="CHEBI:50058"/>
        <dbReference type="EC" id="1.11.1.24"/>
    </reaction>
</comment>
<dbReference type="InterPro" id="IPR029760">
    <property type="entry name" value="GPX_CS"/>
</dbReference>
<dbReference type="InterPro" id="IPR029759">
    <property type="entry name" value="GPX_AS"/>
</dbReference>
<sequence length="236" mass="26704">MNGLKNLLLIRRTWTHEVSLSRRLSAPTMLCITQPRPTRLARSILAPTLRTLATSAPRATHDPNSQSSTTTSTRNTQPTNFFDLKAKDKRHQEVSMSDFENKVILVVNVASLCGFTPQYKELEQLYKDYKDQGLVVIGFPCNQFGGQEPGSEQEIESFCQVNFGVTFPLMAKIDVNGAHEDSVYRFLKSQKAGFLGLTRIKWNFEKFLIDRKGMVVERYPSTTTPKAIAEDIKKLL</sequence>
<accession>A0A9P7ZY97</accession>
<evidence type="ECO:0000256" key="5">
    <source>
        <dbReference type="RuleBase" id="RU000499"/>
    </source>
</evidence>
<feature type="domain" description="Thioredoxin" evidence="7">
    <location>
        <begin position="73"/>
        <end position="236"/>
    </location>
</feature>
<evidence type="ECO:0000256" key="1">
    <source>
        <dbReference type="ARBA" id="ARBA00006926"/>
    </source>
</evidence>
<dbReference type="PRINTS" id="PR01011">
    <property type="entry name" value="GLUTPROXDASE"/>
</dbReference>
<keyword evidence="3 5" id="KW-0560">Oxidoreductase</keyword>
<feature type="compositionally biased region" description="Low complexity" evidence="6">
    <location>
        <begin position="63"/>
        <end position="79"/>
    </location>
</feature>
<dbReference type="Proteomes" id="UP000717515">
    <property type="component" value="Unassembled WGS sequence"/>
</dbReference>
<evidence type="ECO:0000256" key="3">
    <source>
        <dbReference type="ARBA" id="ARBA00023002"/>
    </source>
</evidence>
<evidence type="ECO:0000259" key="7">
    <source>
        <dbReference type="PROSITE" id="PS51352"/>
    </source>
</evidence>
<dbReference type="GO" id="GO:0140824">
    <property type="term" value="F:thioredoxin-dependent peroxiredoxin activity"/>
    <property type="evidence" value="ECO:0007669"/>
    <property type="project" value="UniProtKB-EC"/>
</dbReference>
<feature type="region of interest" description="Disordered" evidence="6">
    <location>
        <begin position="52"/>
        <end position="79"/>
    </location>
</feature>
<dbReference type="PANTHER" id="PTHR11592:SF78">
    <property type="entry name" value="GLUTATHIONE PEROXIDASE"/>
    <property type="match status" value="1"/>
</dbReference>